<evidence type="ECO:0000256" key="1">
    <source>
        <dbReference type="SAM" id="Phobius"/>
    </source>
</evidence>
<keyword evidence="1" id="KW-1133">Transmembrane helix</keyword>
<keyword evidence="1" id="KW-0472">Membrane</keyword>
<accession>A0ABZ0K986</accession>
<keyword evidence="5" id="KW-1185">Reference proteome</keyword>
<organism evidence="3 5">
    <name type="scientific">Streptomyces coeruleorubidus</name>
    <dbReference type="NCBI Taxonomy" id="116188"/>
    <lineage>
        <taxon>Bacteria</taxon>
        <taxon>Bacillati</taxon>
        <taxon>Actinomycetota</taxon>
        <taxon>Actinomycetes</taxon>
        <taxon>Kitasatosporales</taxon>
        <taxon>Streptomycetaceae</taxon>
        <taxon>Streptomyces</taxon>
    </lineage>
</organism>
<feature type="transmembrane region" description="Helical" evidence="1">
    <location>
        <begin position="43"/>
        <end position="69"/>
    </location>
</feature>
<reference evidence="3 5" key="1">
    <citation type="journal article" date="2021" name="J. Microbiol. Biotechnol.">
        <title>An Efficient Markerless Deletion System Suitable for the Industrial Strains of Streptomyces.</title>
        <authorList>
            <person name="Dong J."/>
            <person name="Wei J."/>
            <person name="Li H."/>
            <person name="Zhao S."/>
            <person name="Guan W."/>
        </authorList>
    </citation>
    <scope>NUCLEOTIDE SEQUENCE [LARGE SCALE GENOMIC DNA]</scope>
    <source>
        <strain evidence="3 5">CICC 11043</strain>
    </source>
</reference>
<evidence type="ECO:0000313" key="4">
    <source>
        <dbReference type="EMBL" id="WOT34291.1"/>
    </source>
</evidence>
<evidence type="ECO:0000313" key="5">
    <source>
        <dbReference type="Proteomes" id="UP001305002"/>
    </source>
</evidence>
<evidence type="ECO:0000313" key="3">
    <source>
        <dbReference type="EMBL" id="WOT34264.1"/>
    </source>
</evidence>
<dbReference type="Proteomes" id="UP001305002">
    <property type="component" value="Chromosome"/>
</dbReference>
<reference evidence="3" key="2">
    <citation type="submission" date="2023-10" db="EMBL/GenBank/DDBJ databases">
        <authorList>
            <person name="guan w."/>
        </authorList>
    </citation>
    <scope>NUCLEOTIDE SEQUENCE</scope>
    <source>
        <strain evidence="3">CICC 11043</strain>
    </source>
</reference>
<gene>
    <name evidence="2" type="ORF">R5U08_08820</name>
    <name evidence="3" type="ORF">R5U08_08970</name>
    <name evidence="4" type="ORF">R5U08_09130</name>
</gene>
<sequence length="72" mass="7237">MGVGAIVAIILTVDVFLAILVGTATGITMSFEPATSIPAQARAAAKAFGITLTLLVFVEGMCGAAMGWVDPP</sequence>
<keyword evidence="1" id="KW-0812">Transmembrane</keyword>
<feature type="transmembrane region" description="Helical" evidence="1">
    <location>
        <begin position="6"/>
        <end position="31"/>
    </location>
</feature>
<protein>
    <submittedName>
        <fullName evidence="3">Uncharacterized protein</fullName>
    </submittedName>
</protein>
<name>A0ABZ0K986_STRC4</name>
<dbReference type="EMBL" id="CP137524">
    <property type="protein sequence ID" value="WOT34238.1"/>
    <property type="molecule type" value="Genomic_DNA"/>
</dbReference>
<dbReference type="RefSeq" id="WP_317924648.1">
    <property type="nucleotide sequence ID" value="NZ_CP137524.1"/>
</dbReference>
<proteinExistence type="predicted"/>
<reference evidence="3" key="3">
    <citation type="journal article" date="2024" name="Microb. Biotechnol.">
        <title>The involvement of multiple ABC transporters in daunorubicin efflux in Streptomyces coeruleorubidus.</title>
        <authorList>
            <person name="Dong J."/>
            <person name="Ning J."/>
            <person name="Tian Y."/>
            <person name="Li H."/>
            <person name="Chen H."/>
            <person name="Guan W."/>
        </authorList>
    </citation>
    <scope>NUCLEOTIDE SEQUENCE</scope>
    <source>
        <strain evidence="3">CICC 11043</strain>
    </source>
</reference>
<dbReference type="EMBL" id="CP137524">
    <property type="protein sequence ID" value="WOT34264.1"/>
    <property type="molecule type" value="Genomic_DNA"/>
</dbReference>
<evidence type="ECO:0000313" key="2">
    <source>
        <dbReference type="EMBL" id="WOT34238.1"/>
    </source>
</evidence>
<dbReference type="EMBL" id="CP137524">
    <property type="protein sequence ID" value="WOT34291.1"/>
    <property type="molecule type" value="Genomic_DNA"/>
</dbReference>